<dbReference type="EMBL" id="CAJJDN010000192">
    <property type="protein sequence ID" value="CAD8128627.1"/>
    <property type="molecule type" value="Genomic_DNA"/>
</dbReference>
<feature type="chain" id="PRO_5035756901" description="Protein kinase domain-containing protein" evidence="1">
    <location>
        <begin position="17"/>
        <end position="96"/>
    </location>
</feature>
<protein>
    <recommendedName>
        <fullName evidence="4">Protein kinase domain-containing protein</fullName>
    </recommendedName>
</protein>
<evidence type="ECO:0000256" key="1">
    <source>
        <dbReference type="SAM" id="SignalP"/>
    </source>
</evidence>
<evidence type="ECO:0000313" key="3">
    <source>
        <dbReference type="Proteomes" id="UP000692954"/>
    </source>
</evidence>
<evidence type="ECO:0000313" key="2">
    <source>
        <dbReference type="EMBL" id="CAD8128627.1"/>
    </source>
</evidence>
<reference evidence="2" key="1">
    <citation type="submission" date="2021-01" db="EMBL/GenBank/DDBJ databases">
        <authorList>
            <consortium name="Genoscope - CEA"/>
            <person name="William W."/>
        </authorList>
    </citation>
    <scope>NUCLEOTIDE SEQUENCE</scope>
</reference>
<proteinExistence type="predicted"/>
<comment type="caution">
    <text evidence="2">The sequence shown here is derived from an EMBL/GenBank/DDBJ whole genome shotgun (WGS) entry which is preliminary data.</text>
</comment>
<dbReference type="AlphaFoldDB" id="A0A8S1RMI3"/>
<gene>
    <name evidence="2" type="ORF">PSON_ATCC_30995.1.T1920054</name>
</gene>
<keyword evidence="1" id="KW-0732">Signal</keyword>
<accession>A0A8S1RMI3</accession>
<name>A0A8S1RMI3_9CILI</name>
<evidence type="ECO:0008006" key="4">
    <source>
        <dbReference type="Google" id="ProtNLM"/>
    </source>
</evidence>
<dbReference type="Proteomes" id="UP000692954">
    <property type="component" value="Unassembled WGS sequence"/>
</dbReference>
<sequence>MIIFVMFLMQVGYSLNFKMQNQYRLTGTDLFPGLGFNPVLKLNKQCKIDLTPIQMKKIDSNLIQLIQKMLEKDHQKRISASSCLKDYFLIMVIIKK</sequence>
<feature type="signal peptide" evidence="1">
    <location>
        <begin position="1"/>
        <end position="16"/>
    </location>
</feature>
<keyword evidence="3" id="KW-1185">Reference proteome</keyword>
<organism evidence="2 3">
    <name type="scientific">Paramecium sonneborni</name>
    <dbReference type="NCBI Taxonomy" id="65129"/>
    <lineage>
        <taxon>Eukaryota</taxon>
        <taxon>Sar</taxon>
        <taxon>Alveolata</taxon>
        <taxon>Ciliophora</taxon>
        <taxon>Intramacronucleata</taxon>
        <taxon>Oligohymenophorea</taxon>
        <taxon>Peniculida</taxon>
        <taxon>Parameciidae</taxon>
        <taxon>Paramecium</taxon>
    </lineage>
</organism>